<reference evidence="1 2" key="1">
    <citation type="submission" date="2018-12" db="EMBL/GenBank/DDBJ databases">
        <authorList>
            <person name="Feng G."/>
            <person name="Zhu H."/>
        </authorList>
    </citation>
    <scope>NUCLEOTIDE SEQUENCE [LARGE SCALE GENOMIC DNA]</scope>
    <source>
        <strain evidence="1 2">KCTC 12533</strain>
    </source>
</reference>
<dbReference type="Proteomes" id="UP000273500">
    <property type="component" value="Unassembled WGS sequence"/>
</dbReference>
<gene>
    <name evidence="1" type="ORF">EI291_19695</name>
</gene>
<sequence length="290" mass="32744">MYQRVYLLVVAVACVCCQQQQPEKKVAVAPVEAPVSTNKTSQNIQRDSTQSALPAAALQMLQEVDLSTLWFGWGSEGISQEPAVLEGFYGADNYRFSLVFTQVRRDSLRPDVFHVRAKSRYKKLVDELTGTLTMTSMFDYYDPGRLMFQSDSTVDTLTTKAYSAYAQLQLHRTRQPIRRINGTAALDFYITQERHVGCITSPLAGMTDEEAPSRGSGLLLKGTWQNELPGPNKRFTVARDVFTIADGFLANFGVGDRGAMVNPKYRNRGWDDMWYNEEWWAEPRKPALSL</sequence>
<organism evidence="1 2">
    <name type="scientific">Hymenobacter rigui</name>
    <dbReference type="NCBI Taxonomy" id="334424"/>
    <lineage>
        <taxon>Bacteria</taxon>
        <taxon>Pseudomonadati</taxon>
        <taxon>Bacteroidota</taxon>
        <taxon>Cytophagia</taxon>
        <taxon>Cytophagales</taxon>
        <taxon>Hymenobacteraceae</taxon>
        <taxon>Hymenobacter</taxon>
    </lineage>
</organism>
<dbReference type="AlphaFoldDB" id="A0A428KF61"/>
<dbReference type="RefSeq" id="WP_125423999.1">
    <property type="nucleotide sequence ID" value="NZ_RWIT01000016.1"/>
</dbReference>
<dbReference type="OrthoDB" id="880022at2"/>
<proteinExistence type="predicted"/>
<comment type="caution">
    <text evidence="1">The sequence shown here is derived from an EMBL/GenBank/DDBJ whole genome shotgun (WGS) entry which is preliminary data.</text>
</comment>
<evidence type="ECO:0000313" key="2">
    <source>
        <dbReference type="Proteomes" id="UP000273500"/>
    </source>
</evidence>
<keyword evidence="2" id="KW-1185">Reference proteome</keyword>
<accession>A0A428KF61</accession>
<evidence type="ECO:0000313" key="1">
    <source>
        <dbReference type="EMBL" id="RSK45063.1"/>
    </source>
</evidence>
<protein>
    <submittedName>
        <fullName evidence="1">Uncharacterized protein</fullName>
    </submittedName>
</protein>
<dbReference type="EMBL" id="RWIT01000016">
    <property type="protein sequence ID" value="RSK45063.1"/>
    <property type="molecule type" value="Genomic_DNA"/>
</dbReference>
<name>A0A428KF61_9BACT</name>